<keyword evidence="10" id="KW-0539">Nucleus</keyword>
<evidence type="ECO:0000256" key="2">
    <source>
        <dbReference type="ARBA" id="ARBA00007845"/>
    </source>
</evidence>
<evidence type="ECO:0000259" key="12">
    <source>
        <dbReference type="Pfam" id="PF17942"/>
    </source>
</evidence>
<dbReference type="Pfam" id="PF13589">
    <property type="entry name" value="HATPase_c_3"/>
    <property type="match status" value="1"/>
</dbReference>
<dbReference type="AlphaFoldDB" id="A0ABD1ZFL6"/>
<evidence type="ECO:0000256" key="3">
    <source>
        <dbReference type="ARBA" id="ARBA00022722"/>
    </source>
</evidence>
<keyword evidence="14" id="KW-1185">Reference proteome</keyword>
<keyword evidence="8" id="KW-0156">Chromatin regulator</keyword>
<keyword evidence="7" id="KW-0067">ATP-binding</keyword>
<gene>
    <name evidence="13" type="ORF">R1flu_018285</name>
</gene>
<dbReference type="GO" id="GO:0016787">
    <property type="term" value="F:hydrolase activity"/>
    <property type="evidence" value="ECO:0007669"/>
    <property type="project" value="UniProtKB-KW"/>
</dbReference>
<dbReference type="GO" id="GO:0005634">
    <property type="term" value="C:nucleus"/>
    <property type="evidence" value="ECO:0007669"/>
    <property type="project" value="UniProtKB-SubCell"/>
</dbReference>
<feature type="domain" description="Morc S5" evidence="12">
    <location>
        <begin position="434"/>
        <end position="577"/>
    </location>
</feature>
<dbReference type="InterPro" id="IPR041006">
    <property type="entry name" value="Morc_S5"/>
</dbReference>
<dbReference type="Gene3D" id="3.30.565.10">
    <property type="entry name" value="Histidine kinase-like ATPase, C-terminal domain"/>
    <property type="match status" value="1"/>
</dbReference>
<dbReference type="Pfam" id="PF17942">
    <property type="entry name" value="Morc6_S5"/>
    <property type="match status" value="1"/>
</dbReference>
<sequence length="878" mass="96168">MAGSSAVIDLSSDDEDESVPVIPAPTSATNPVKGLGISSMDAGIAPVPASIPSPSEANKGQLRNVQAGKNGGDNCQESPKWGEPLPPDPDVHTPVIISPRERAASMKHTHHIQNGSDVGKKVRPVVGAKSELKVKIPSSPTVPPPPSDGSDVCRLFWRAGDYEAHPSGVKTTRGAMDHVRVHPKFLHSNATSHKWALGAVAELLDNAVDEVSNGATFVKVDKISNPRDKTSALLIQDDGGGMAPDTMRQCMSLGYSRKNTNTTIGQYGNGFKTSTMRLGADVVVFSRCKSGPVVTQSIGLLSYTFLRKTGHEDVVVPMIDYEVPDAPGTLRPSGEGLRKMVRSTLDDWHKNLSTILQWSPFSTEAELLAQFADVGWHGTKVIVYNLWFNDDGILELDFDSDEYDIQLRGGVKQDSGKPVQTQLAQQHIANRYHHSLRVYASILYLQMPPGFQIILRGQPVEHHSLANDLKFPEQIVYKPQIGNTKDPGSKETAVVTIIGFTKEAPLINVHGFNVYHKNRLIMPFWKVWQDNSSRGRGVVGVLEANFVEPAHDKQDFERTAVLMRLESRLKQMTVEYWNLHCHLIGYQPNTKAGKAARKQAAAPPSIEYPAPIASLTPSLPHTSEVDNGIDGSRPSTSKQARSSVPGAGKKSEGPQVKSEPMDFSPESLKRSSSATVSETLRRLKRQRKEGTNNSPSSTTEEGETAVADATISTQIDESVMLQLVEENSQLLARISNYEDHTKTLEQNKKNLEAKVIEMEKQLVEEKVRVVRLQQELDEMRMRKEQDASRKDDGRKSSGDVARVRETARIAELVASRTALPSGASAPTTFPRPVVKKSSGDVARVRQIEWIAQLVSSLSGLPRRASASTTFLRPVVKVE</sequence>
<evidence type="ECO:0000256" key="10">
    <source>
        <dbReference type="ARBA" id="ARBA00023242"/>
    </source>
</evidence>
<evidence type="ECO:0000256" key="9">
    <source>
        <dbReference type="ARBA" id="ARBA00023054"/>
    </source>
</evidence>
<evidence type="ECO:0000256" key="8">
    <source>
        <dbReference type="ARBA" id="ARBA00022853"/>
    </source>
</evidence>
<proteinExistence type="inferred from homology"/>
<keyword evidence="4" id="KW-0547">Nucleotide-binding</keyword>
<dbReference type="PANTHER" id="PTHR23336">
    <property type="entry name" value="ZINC FINGER CW-TYPE COILED-COIL DOMAIN PROTEIN 3"/>
    <property type="match status" value="1"/>
</dbReference>
<name>A0ABD1ZFL6_9MARC</name>
<evidence type="ECO:0000256" key="4">
    <source>
        <dbReference type="ARBA" id="ARBA00022741"/>
    </source>
</evidence>
<evidence type="ECO:0000256" key="11">
    <source>
        <dbReference type="SAM" id="MobiDB-lite"/>
    </source>
</evidence>
<protein>
    <recommendedName>
        <fullName evidence="12">Morc S5 domain-containing protein</fullName>
    </recommendedName>
</protein>
<reference evidence="13 14" key="1">
    <citation type="submission" date="2024-09" db="EMBL/GenBank/DDBJ databases">
        <title>Chromosome-scale assembly of Riccia fluitans.</title>
        <authorList>
            <person name="Paukszto L."/>
            <person name="Sawicki J."/>
            <person name="Karawczyk K."/>
            <person name="Piernik-Szablinska J."/>
            <person name="Szczecinska M."/>
            <person name="Mazdziarz M."/>
        </authorList>
    </citation>
    <scope>NUCLEOTIDE SEQUENCE [LARGE SCALE GENOMIC DNA]</scope>
    <source>
        <strain evidence="13">Rf_01</strain>
        <tissue evidence="13">Aerial parts of the thallus</tissue>
    </source>
</reference>
<evidence type="ECO:0000256" key="5">
    <source>
        <dbReference type="ARBA" id="ARBA00022759"/>
    </source>
</evidence>
<evidence type="ECO:0000313" key="13">
    <source>
        <dbReference type="EMBL" id="KAL2650157.1"/>
    </source>
</evidence>
<feature type="region of interest" description="Disordered" evidence="11">
    <location>
        <begin position="780"/>
        <end position="801"/>
    </location>
</feature>
<keyword evidence="6" id="KW-0378">Hydrolase</keyword>
<keyword evidence="3" id="KW-0540">Nuclease</keyword>
<dbReference type="GO" id="GO:0004519">
    <property type="term" value="F:endonuclease activity"/>
    <property type="evidence" value="ECO:0007669"/>
    <property type="project" value="UniProtKB-KW"/>
</dbReference>
<dbReference type="GO" id="GO:0005524">
    <property type="term" value="F:ATP binding"/>
    <property type="evidence" value="ECO:0007669"/>
    <property type="project" value="UniProtKB-KW"/>
</dbReference>
<evidence type="ECO:0000256" key="1">
    <source>
        <dbReference type="ARBA" id="ARBA00004123"/>
    </source>
</evidence>
<feature type="compositionally biased region" description="Polar residues" evidence="11">
    <location>
        <begin position="633"/>
        <end position="642"/>
    </location>
</feature>
<dbReference type="SUPFAM" id="SSF55874">
    <property type="entry name" value="ATPase domain of HSP90 chaperone/DNA topoisomerase II/histidine kinase"/>
    <property type="match status" value="1"/>
</dbReference>
<dbReference type="EMBL" id="JBHFFA010000001">
    <property type="protein sequence ID" value="KAL2650157.1"/>
    <property type="molecule type" value="Genomic_DNA"/>
</dbReference>
<feature type="region of interest" description="Disordered" evidence="11">
    <location>
        <begin position="46"/>
        <end position="90"/>
    </location>
</feature>
<feature type="region of interest" description="Disordered" evidence="11">
    <location>
        <begin position="608"/>
        <end position="706"/>
    </location>
</feature>
<evidence type="ECO:0000256" key="6">
    <source>
        <dbReference type="ARBA" id="ARBA00022801"/>
    </source>
</evidence>
<evidence type="ECO:0000256" key="7">
    <source>
        <dbReference type="ARBA" id="ARBA00022840"/>
    </source>
</evidence>
<organism evidence="13 14">
    <name type="scientific">Riccia fluitans</name>
    <dbReference type="NCBI Taxonomy" id="41844"/>
    <lineage>
        <taxon>Eukaryota</taxon>
        <taxon>Viridiplantae</taxon>
        <taxon>Streptophyta</taxon>
        <taxon>Embryophyta</taxon>
        <taxon>Marchantiophyta</taxon>
        <taxon>Marchantiopsida</taxon>
        <taxon>Marchantiidae</taxon>
        <taxon>Marchantiales</taxon>
        <taxon>Ricciaceae</taxon>
        <taxon>Riccia</taxon>
    </lineage>
</organism>
<comment type="caution">
    <text evidence="13">The sequence shown here is derived from an EMBL/GenBank/DDBJ whole genome shotgun (WGS) entry which is preliminary data.</text>
</comment>
<dbReference type="GO" id="GO:0031349">
    <property type="term" value="P:positive regulation of defense response"/>
    <property type="evidence" value="ECO:0007669"/>
    <property type="project" value="UniProtKB-ARBA"/>
</dbReference>
<dbReference type="Proteomes" id="UP001605036">
    <property type="component" value="Unassembled WGS sequence"/>
</dbReference>
<accession>A0ABD1ZFL6</accession>
<dbReference type="InterPro" id="IPR036890">
    <property type="entry name" value="HATPase_C_sf"/>
</dbReference>
<feature type="compositionally biased region" description="Low complexity" evidence="11">
    <location>
        <begin position="46"/>
        <end position="57"/>
    </location>
</feature>
<keyword evidence="5" id="KW-0255">Endonuclease</keyword>
<keyword evidence="9" id="KW-0175">Coiled coil</keyword>
<comment type="similarity">
    <text evidence="2">Belongs to the MORC ATPase protein family.</text>
</comment>
<evidence type="ECO:0000313" key="14">
    <source>
        <dbReference type="Proteomes" id="UP001605036"/>
    </source>
</evidence>
<dbReference type="GO" id="GO:0006325">
    <property type="term" value="P:chromatin organization"/>
    <property type="evidence" value="ECO:0007669"/>
    <property type="project" value="UniProtKB-KW"/>
</dbReference>
<dbReference type="FunFam" id="3.30.565.10:FF:000075">
    <property type="entry name" value="MORC family CW-type zinc finger protein 4"/>
    <property type="match status" value="1"/>
</dbReference>
<comment type="subcellular location">
    <subcellularLocation>
        <location evidence="1">Nucleus</location>
    </subcellularLocation>
</comment>
<feature type="region of interest" description="Disordered" evidence="11">
    <location>
        <begin position="1"/>
        <end position="34"/>
    </location>
</feature>
<dbReference type="InterPro" id="IPR045261">
    <property type="entry name" value="MORC_ATPase"/>
</dbReference>
<dbReference type="PANTHER" id="PTHR23336:SF50">
    <property type="entry name" value="PROTEIN MICRORCHIDIA 1-RELATED"/>
    <property type="match status" value="1"/>
</dbReference>